<proteinExistence type="predicted"/>
<keyword evidence="2" id="KW-0805">Transcription regulation</keyword>
<dbReference type="PANTHER" id="PTHR31845">
    <property type="entry name" value="FINGER DOMAIN PROTEIN, PUTATIVE-RELATED"/>
    <property type="match status" value="1"/>
</dbReference>
<evidence type="ECO:0000256" key="4">
    <source>
        <dbReference type="ARBA" id="ARBA00023163"/>
    </source>
</evidence>
<keyword evidence="5" id="KW-0539">Nucleus</keyword>
<dbReference type="GeneID" id="39593286"/>
<accession>A0A427XR89</accession>
<evidence type="ECO:0000256" key="5">
    <source>
        <dbReference type="ARBA" id="ARBA00023242"/>
    </source>
</evidence>
<evidence type="ECO:0000313" key="9">
    <source>
        <dbReference type="Proteomes" id="UP000279236"/>
    </source>
</evidence>
<reference evidence="8 9" key="1">
    <citation type="submission" date="2018-11" db="EMBL/GenBank/DDBJ databases">
        <title>Genome sequence of Apiotrichum porosum DSM 27194.</title>
        <authorList>
            <person name="Aliyu H."/>
            <person name="Gorte O."/>
            <person name="Ochsenreither K."/>
        </authorList>
    </citation>
    <scope>NUCLEOTIDE SEQUENCE [LARGE SCALE GENOMIC DNA]</scope>
    <source>
        <strain evidence="8 9">DSM 27194</strain>
    </source>
</reference>
<dbReference type="GO" id="GO:0000976">
    <property type="term" value="F:transcription cis-regulatory region binding"/>
    <property type="evidence" value="ECO:0007669"/>
    <property type="project" value="TreeGrafter"/>
</dbReference>
<comment type="subcellular location">
    <subcellularLocation>
        <location evidence="1">Nucleus</location>
    </subcellularLocation>
</comment>
<dbReference type="Pfam" id="PF00172">
    <property type="entry name" value="Zn_clus"/>
    <property type="match status" value="1"/>
</dbReference>
<dbReference type="GO" id="GO:0008270">
    <property type="term" value="F:zinc ion binding"/>
    <property type="evidence" value="ECO:0007669"/>
    <property type="project" value="InterPro"/>
</dbReference>
<name>A0A427XR89_9TREE</name>
<feature type="region of interest" description="Disordered" evidence="6">
    <location>
        <begin position="1"/>
        <end position="44"/>
    </location>
</feature>
<dbReference type="CDD" id="cd00067">
    <property type="entry name" value="GAL4"/>
    <property type="match status" value="1"/>
</dbReference>
<evidence type="ECO:0000256" key="1">
    <source>
        <dbReference type="ARBA" id="ARBA00004123"/>
    </source>
</evidence>
<dbReference type="PROSITE" id="PS50048">
    <property type="entry name" value="ZN2_CY6_FUNGAL_2"/>
    <property type="match status" value="1"/>
</dbReference>
<dbReference type="RefSeq" id="XP_028476020.1">
    <property type="nucleotide sequence ID" value="XM_028624046.1"/>
</dbReference>
<feature type="region of interest" description="Disordered" evidence="6">
    <location>
        <begin position="114"/>
        <end position="159"/>
    </location>
</feature>
<keyword evidence="3" id="KW-0238">DNA-binding</keyword>
<dbReference type="Proteomes" id="UP000279236">
    <property type="component" value="Unassembled WGS sequence"/>
</dbReference>
<dbReference type="PROSITE" id="PS00463">
    <property type="entry name" value="ZN2_CY6_FUNGAL_1"/>
    <property type="match status" value="1"/>
</dbReference>
<feature type="domain" description="Zn(2)-C6 fungal-type" evidence="7">
    <location>
        <begin position="49"/>
        <end position="82"/>
    </location>
</feature>
<keyword evidence="9" id="KW-1185">Reference proteome</keyword>
<organism evidence="8 9">
    <name type="scientific">Apiotrichum porosum</name>
    <dbReference type="NCBI Taxonomy" id="105984"/>
    <lineage>
        <taxon>Eukaryota</taxon>
        <taxon>Fungi</taxon>
        <taxon>Dikarya</taxon>
        <taxon>Basidiomycota</taxon>
        <taxon>Agaricomycotina</taxon>
        <taxon>Tremellomycetes</taxon>
        <taxon>Trichosporonales</taxon>
        <taxon>Trichosporonaceae</taxon>
        <taxon>Apiotrichum</taxon>
    </lineage>
</organism>
<evidence type="ECO:0000256" key="2">
    <source>
        <dbReference type="ARBA" id="ARBA00023015"/>
    </source>
</evidence>
<protein>
    <recommendedName>
        <fullName evidence="7">Zn(2)-C6 fungal-type domain-containing protein</fullName>
    </recommendedName>
</protein>
<keyword evidence="4" id="KW-0804">Transcription</keyword>
<dbReference type="PANTHER" id="PTHR31845:SF17">
    <property type="entry name" value="ZN(II)2CYS6 TRANSCRIPTION FACTOR (EUROFUNG)"/>
    <property type="match status" value="1"/>
</dbReference>
<evidence type="ECO:0000256" key="6">
    <source>
        <dbReference type="SAM" id="MobiDB-lite"/>
    </source>
</evidence>
<dbReference type="OrthoDB" id="3429912at2759"/>
<dbReference type="Gene3D" id="4.10.240.10">
    <property type="entry name" value="Zn(2)-C6 fungal-type DNA-binding domain"/>
    <property type="match status" value="1"/>
</dbReference>
<dbReference type="SUPFAM" id="SSF57701">
    <property type="entry name" value="Zn2/Cys6 DNA-binding domain"/>
    <property type="match status" value="1"/>
</dbReference>
<dbReference type="EMBL" id="RSCE01000007">
    <property type="protein sequence ID" value="RSH81301.1"/>
    <property type="molecule type" value="Genomic_DNA"/>
</dbReference>
<gene>
    <name evidence="8" type="ORF">EHS24_008743</name>
</gene>
<sequence>MSSSSSAHRTAQHTDHRMSSVNPPTSLLQQDAQASASASQSSRQRASAACLQCRRLKSKCRRDPDPSKPCERCKSLRTECEVVKSRRGRVLGSRNKQTGVAKSLAQVHAELDRLKHSGDLRSPNGKRRRVRSESYVSGHEEEYDSDHLISGDSNTLYDMDDSSVLTELPLESRQSPEPDRGDHAHPLSLLSNVGSALQQEVVVSEGTPTRSTSPAEHHKPHMIHPGWSRKQLQQAAAKRSVYFRHRPGTVKRDVAKVLDPISRKMLSKDQAVQLVDEFMTMMQPQVGFMDPKIHTLDNLRARSALLETAILAIAAGAKDAPGAKELAESLYKHAEGLLVTIVSRNTKSPEIVLVSFRVLDAQAHSRPSSHCPSGRGARNVSSMTGRERGELSTPNSKLTDSLSAFSGRPPMIAGDLDLVSKNRWLDHPYCTLGDRMVVGFLELRSIEVGFPLLEVV</sequence>
<evidence type="ECO:0000313" key="8">
    <source>
        <dbReference type="EMBL" id="RSH81301.1"/>
    </source>
</evidence>
<evidence type="ECO:0000259" key="7">
    <source>
        <dbReference type="PROSITE" id="PS50048"/>
    </source>
</evidence>
<feature type="compositionally biased region" description="Polar residues" evidence="6">
    <location>
        <begin position="392"/>
        <end position="402"/>
    </location>
</feature>
<dbReference type="InterPro" id="IPR036864">
    <property type="entry name" value="Zn2-C6_fun-type_DNA-bd_sf"/>
</dbReference>
<dbReference type="InterPro" id="IPR001138">
    <property type="entry name" value="Zn2Cys6_DnaBD"/>
</dbReference>
<comment type="caution">
    <text evidence="8">The sequence shown here is derived from an EMBL/GenBank/DDBJ whole genome shotgun (WGS) entry which is preliminary data.</text>
</comment>
<dbReference type="SMART" id="SM00066">
    <property type="entry name" value="GAL4"/>
    <property type="match status" value="1"/>
</dbReference>
<dbReference type="AlphaFoldDB" id="A0A427XR89"/>
<dbReference type="GO" id="GO:0005634">
    <property type="term" value="C:nucleus"/>
    <property type="evidence" value="ECO:0007669"/>
    <property type="project" value="UniProtKB-SubCell"/>
</dbReference>
<dbReference type="InterPro" id="IPR051089">
    <property type="entry name" value="prtT"/>
</dbReference>
<dbReference type="GO" id="GO:0000981">
    <property type="term" value="F:DNA-binding transcription factor activity, RNA polymerase II-specific"/>
    <property type="evidence" value="ECO:0007669"/>
    <property type="project" value="InterPro"/>
</dbReference>
<feature type="region of interest" description="Disordered" evidence="6">
    <location>
        <begin position="365"/>
        <end position="402"/>
    </location>
</feature>
<evidence type="ECO:0000256" key="3">
    <source>
        <dbReference type="ARBA" id="ARBA00023125"/>
    </source>
</evidence>
<feature type="compositionally biased region" description="Low complexity" evidence="6">
    <location>
        <begin position="26"/>
        <end position="44"/>
    </location>
</feature>